<dbReference type="InterPro" id="IPR027417">
    <property type="entry name" value="P-loop_NTPase"/>
</dbReference>
<evidence type="ECO:0000313" key="1">
    <source>
        <dbReference type="EMBL" id="GIE49972.1"/>
    </source>
</evidence>
<sequence length="173" mass="18292">MARDVVMVNGLPGSGKSSLAPRLAAALGAACLGPDRIREALADAVVTEVPRLGAVARETMWALAAEVSGMVVVDAWWFRPRDLEAARAGVARSGAGATAEVWCDVPAELARSRYLARKRHSVHADAEKLAAQWGSWADAAEPLALGPVIRVDTSRTVDIRALGDEVRAALWTS</sequence>
<evidence type="ECO:0000313" key="2">
    <source>
        <dbReference type="Proteomes" id="UP000647172"/>
    </source>
</evidence>
<organism evidence="1 2">
    <name type="scientific">Actinoplanes nipponensis</name>
    <dbReference type="NCBI Taxonomy" id="135950"/>
    <lineage>
        <taxon>Bacteria</taxon>
        <taxon>Bacillati</taxon>
        <taxon>Actinomycetota</taxon>
        <taxon>Actinomycetes</taxon>
        <taxon>Micromonosporales</taxon>
        <taxon>Micromonosporaceae</taxon>
        <taxon>Actinoplanes</taxon>
    </lineage>
</organism>
<dbReference type="RefSeq" id="WP_203769532.1">
    <property type="nucleotide sequence ID" value="NZ_BAAAYJ010000107.1"/>
</dbReference>
<dbReference type="Gene3D" id="3.40.50.300">
    <property type="entry name" value="P-loop containing nucleotide triphosphate hydrolases"/>
    <property type="match status" value="1"/>
</dbReference>
<dbReference type="SUPFAM" id="SSF52540">
    <property type="entry name" value="P-loop containing nucleoside triphosphate hydrolases"/>
    <property type="match status" value="1"/>
</dbReference>
<evidence type="ECO:0008006" key="3">
    <source>
        <dbReference type="Google" id="ProtNLM"/>
    </source>
</evidence>
<dbReference type="Proteomes" id="UP000647172">
    <property type="component" value="Unassembled WGS sequence"/>
</dbReference>
<dbReference type="EMBL" id="BOMQ01000043">
    <property type="protein sequence ID" value="GIE49972.1"/>
    <property type="molecule type" value="Genomic_DNA"/>
</dbReference>
<proteinExistence type="predicted"/>
<gene>
    <name evidence="1" type="ORF">Ani05nite_35060</name>
</gene>
<reference evidence="1" key="1">
    <citation type="submission" date="2021-01" db="EMBL/GenBank/DDBJ databases">
        <title>Whole genome shotgun sequence of Actinoplanes nipponensis NBRC 14063.</title>
        <authorList>
            <person name="Komaki H."/>
            <person name="Tamura T."/>
        </authorList>
    </citation>
    <scope>NUCLEOTIDE SEQUENCE</scope>
    <source>
        <strain evidence="1">NBRC 14063</strain>
    </source>
</reference>
<dbReference type="Pfam" id="PF13671">
    <property type="entry name" value="AAA_33"/>
    <property type="match status" value="1"/>
</dbReference>
<dbReference type="AlphaFoldDB" id="A0A919MMK4"/>
<accession>A0A919MMK4</accession>
<name>A0A919MMK4_9ACTN</name>
<comment type="caution">
    <text evidence="1">The sequence shown here is derived from an EMBL/GenBank/DDBJ whole genome shotgun (WGS) entry which is preliminary data.</text>
</comment>
<protein>
    <recommendedName>
        <fullName evidence="3">Kinase</fullName>
    </recommendedName>
</protein>
<keyword evidence="2" id="KW-1185">Reference proteome</keyword>